<dbReference type="Pfam" id="PF02460">
    <property type="entry name" value="Patched"/>
    <property type="match status" value="1"/>
</dbReference>
<comment type="subcellular location">
    <subcellularLocation>
        <location evidence="1">Membrane</location>
        <topology evidence="1">Multi-pass membrane protein</topology>
    </subcellularLocation>
</comment>
<keyword evidence="6" id="KW-0325">Glycoprotein</keyword>
<dbReference type="InterPro" id="IPR051697">
    <property type="entry name" value="Patched_domain-protein"/>
</dbReference>
<evidence type="ECO:0000256" key="7">
    <source>
        <dbReference type="SAM" id="Phobius"/>
    </source>
</evidence>
<feature type="transmembrane region" description="Helical" evidence="7">
    <location>
        <begin position="284"/>
        <end position="306"/>
    </location>
</feature>
<feature type="transmembrane region" description="Helical" evidence="7">
    <location>
        <begin position="720"/>
        <end position="740"/>
    </location>
</feature>
<evidence type="ECO:0000256" key="6">
    <source>
        <dbReference type="ARBA" id="ARBA00023180"/>
    </source>
</evidence>
<feature type="transmembrane region" description="Helical" evidence="7">
    <location>
        <begin position="356"/>
        <end position="375"/>
    </location>
</feature>
<feature type="domain" description="SSD" evidence="8">
    <location>
        <begin position="261"/>
        <end position="409"/>
    </location>
</feature>
<dbReference type="PANTHER" id="PTHR10796:SF103">
    <property type="entry name" value="SSD DOMAIN-CONTAINING PROTEIN"/>
    <property type="match status" value="1"/>
</dbReference>
<keyword evidence="3 7" id="KW-0812">Transmembrane</keyword>
<dbReference type="PANTHER" id="PTHR10796">
    <property type="entry name" value="PATCHED-RELATED"/>
    <property type="match status" value="1"/>
</dbReference>
<feature type="transmembrane region" description="Helical" evidence="7">
    <location>
        <begin position="822"/>
        <end position="846"/>
    </location>
</feature>
<feature type="transmembrane region" description="Helical" evidence="7">
    <location>
        <begin position="485"/>
        <end position="505"/>
    </location>
</feature>
<keyword evidence="4 7" id="KW-1133">Transmembrane helix</keyword>
<dbReference type="InterPro" id="IPR003392">
    <property type="entry name" value="PTHD_SSD"/>
</dbReference>
<proteinExistence type="inferred from homology"/>
<sequence>MRRLESAFFWYGRLVARHPIPFLIFPIITTLISCVGLFNFSSQDDIWDIYSPLNALSRIEEKGMEKFEYVAATHHYRIQVLVDRKDGGNLMNSESLKELAAVNKFIVENVTVSDRGNLLTYKDVCGIYCNESNALVIGFIQAAMNNPSGSLNFVLTYPNAIALNNNVFLGYSLGKFTTEKQEDLDVIKSFKLFILHYMVDLNIPNGRAIRDDLEEKLLHLFETASHESTTLNFAVLSRNRELYEQRQITVTAIPFLGLTGAVLTAFMVITLLDDPLYKSQCVEAIFGVISPGMALVTTFGLVWAAGLPFSNILTVVPFLIITIGIDDAFLILAGWRQSSPHADFETRMGESLAKSGASVSVTSITDVLCFGVGIISNMPVVQLFCIYTSIALAIDFVYQLTFFAAICVFCGKRQIEIEENMKSSTESSTNGSISSHGSWRKHLIRNAERLKRAFSFRKSSEIDLPVPTEPKGTYLQCFVNALHSWPAQFLILTIFSAHLLVSIYFCTKVNTNFDMENLYLKESPLTPISRKMQEFVLSESFVVNFVVDPMPPFQKQEERDLFHQMIDELENIPKFGMGKKGSTVWTRDYEQTAEFWPMEEEDIWAPTVMLKNYRMFNMDPKSIHTSKNRQGEEVIDSFSFHITYYNMSNFNDVEELLEKRREILHRYGREFHILSHHPFEKVPTESAASAPMNFIQTAVSAIVLMSVLVFFFIMDFEAIFSVVLSILSISCGTVGYLYLWSVNLDAVSLISMLMSIGFSVDYSAHVCYHYYTHQPKNRKIRPRPTSIMINPDDLKLPKKVPAESMKSSKLPKIDTKDRLLHTFYGVGWPVIQSGLSTVLGMIPLLFVDAYVVAVFWKTIILVTVLGMYHALFLLPVLFIFMGQSFSSSVVFSVLQFTREVLQLFLLSRRAADLIHCPKTEGMKCTVQRVVGILLMLGVLAECISDEETAKRENILKALYRLNDQNSYRLYRASRSNGKPTFIRFGKRSPPAYDGYEHADFNTQ</sequence>
<evidence type="ECO:0000256" key="1">
    <source>
        <dbReference type="ARBA" id="ARBA00004141"/>
    </source>
</evidence>
<feature type="transmembrane region" description="Helical" evidence="7">
    <location>
        <begin position="252"/>
        <end position="272"/>
    </location>
</feature>
<dbReference type="GO" id="GO:0006897">
    <property type="term" value="P:endocytosis"/>
    <property type="evidence" value="ECO:0007669"/>
    <property type="project" value="TreeGrafter"/>
</dbReference>
<protein>
    <submittedName>
        <fullName evidence="10">SSD domain-containing protein</fullName>
    </submittedName>
</protein>
<feature type="transmembrane region" description="Helical" evidence="7">
    <location>
        <begin position="20"/>
        <end position="40"/>
    </location>
</feature>
<feature type="transmembrane region" description="Helical" evidence="7">
    <location>
        <begin position="694"/>
        <end position="713"/>
    </location>
</feature>
<reference evidence="10" key="1">
    <citation type="submission" date="2016-11" db="UniProtKB">
        <authorList>
            <consortium name="WormBaseParasite"/>
        </authorList>
    </citation>
    <scope>IDENTIFICATION</scope>
</reference>
<accession>A0A1I7RYN1</accession>
<dbReference type="GO" id="GO:0018996">
    <property type="term" value="P:molting cycle, collagen and cuticulin-based cuticle"/>
    <property type="evidence" value="ECO:0007669"/>
    <property type="project" value="TreeGrafter"/>
</dbReference>
<dbReference type="Proteomes" id="UP000095284">
    <property type="component" value="Unplaced"/>
</dbReference>
<comment type="similarity">
    <text evidence="2">Belongs to the patched family.</text>
</comment>
<evidence type="ECO:0000256" key="4">
    <source>
        <dbReference type="ARBA" id="ARBA00022989"/>
    </source>
</evidence>
<keyword evidence="5 7" id="KW-0472">Membrane</keyword>
<evidence type="ECO:0000256" key="2">
    <source>
        <dbReference type="ARBA" id="ARBA00005585"/>
    </source>
</evidence>
<feature type="transmembrane region" description="Helical" evidence="7">
    <location>
        <begin position="381"/>
        <end position="411"/>
    </location>
</feature>
<evidence type="ECO:0000313" key="9">
    <source>
        <dbReference type="Proteomes" id="UP000095284"/>
    </source>
</evidence>
<dbReference type="PROSITE" id="PS50156">
    <property type="entry name" value="SSD"/>
    <property type="match status" value="1"/>
</dbReference>
<dbReference type="PROSITE" id="PS51257">
    <property type="entry name" value="PROKAR_LIPOPROTEIN"/>
    <property type="match status" value="1"/>
</dbReference>
<name>A0A1I7RYN1_BURXY</name>
<dbReference type="WBParaSite" id="BXY_0584900.1">
    <property type="protein sequence ID" value="BXY_0584900.1"/>
    <property type="gene ID" value="BXY_0584900"/>
</dbReference>
<dbReference type="SUPFAM" id="SSF82866">
    <property type="entry name" value="Multidrug efflux transporter AcrB transmembrane domain"/>
    <property type="match status" value="2"/>
</dbReference>
<evidence type="ECO:0000313" key="10">
    <source>
        <dbReference type="WBParaSite" id="BXY_0584900.1"/>
    </source>
</evidence>
<dbReference type="AlphaFoldDB" id="A0A1I7RYN1"/>
<feature type="transmembrane region" description="Helical" evidence="7">
    <location>
        <begin position="858"/>
        <end position="880"/>
    </location>
</feature>
<dbReference type="GO" id="GO:0030659">
    <property type="term" value="C:cytoplasmic vesicle membrane"/>
    <property type="evidence" value="ECO:0007669"/>
    <property type="project" value="TreeGrafter"/>
</dbReference>
<evidence type="ECO:0000259" key="8">
    <source>
        <dbReference type="PROSITE" id="PS50156"/>
    </source>
</evidence>
<evidence type="ECO:0000256" key="5">
    <source>
        <dbReference type="ARBA" id="ARBA00023136"/>
    </source>
</evidence>
<feature type="transmembrane region" description="Helical" evidence="7">
    <location>
        <begin position="746"/>
        <end position="771"/>
    </location>
</feature>
<feature type="transmembrane region" description="Helical" evidence="7">
    <location>
        <begin position="312"/>
        <end position="335"/>
    </location>
</feature>
<dbReference type="Gene3D" id="1.20.1640.10">
    <property type="entry name" value="Multidrug efflux transporter AcrB transmembrane domain"/>
    <property type="match status" value="2"/>
</dbReference>
<dbReference type="eggNOG" id="KOG1934">
    <property type="taxonomic scope" value="Eukaryota"/>
</dbReference>
<dbReference type="GO" id="GO:0005886">
    <property type="term" value="C:plasma membrane"/>
    <property type="evidence" value="ECO:0007669"/>
    <property type="project" value="TreeGrafter"/>
</dbReference>
<dbReference type="InterPro" id="IPR000731">
    <property type="entry name" value="SSD"/>
</dbReference>
<organism evidence="9 10">
    <name type="scientific">Bursaphelenchus xylophilus</name>
    <name type="common">Pinewood nematode worm</name>
    <name type="synonym">Aphelenchoides xylophilus</name>
    <dbReference type="NCBI Taxonomy" id="6326"/>
    <lineage>
        <taxon>Eukaryota</taxon>
        <taxon>Metazoa</taxon>
        <taxon>Ecdysozoa</taxon>
        <taxon>Nematoda</taxon>
        <taxon>Chromadorea</taxon>
        <taxon>Rhabditida</taxon>
        <taxon>Tylenchina</taxon>
        <taxon>Tylenchomorpha</taxon>
        <taxon>Aphelenchoidea</taxon>
        <taxon>Aphelenchoididae</taxon>
        <taxon>Bursaphelenchus</taxon>
    </lineage>
</organism>
<evidence type="ECO:0000256" key="3">
    <source>
        <dbReference type="ARBA" id="ARBA00022692"/>
    </source>
</evidence>